<reference evidence="1" key="1">
    <citation type="journal article" date="2021" name="Nat. Commun.">
        <title>Genetic determinants of endophytism in the Arabidopsis root mycobiome.</title>
        <authorList>
            <person name="Mesny F."/>
            <person name="Miyauchi S."/>
            <person name="Thiergart T."/>
            <person name="Pickel B."/>
            <person name="Atanasova L."/>
            <person name="Karlsson M."/>
            <person name="Huettel B."/>
            <person name="Barry K.W."/>
            <person name="Haridas S."/>
            <person name="Chen C."/>
            <person name="Bauer D."/>
            <person name="Andreopoulos W."/>
            <person name="Pangilinan J."/>
            <person name="LaButti K."/>
            <person name="Riley R."/>
            <person name="Lipzen A."/>
            <person name="Clum A."/>
            <person name="Drula E."/>
            <person name="Henrissat B."/>
            <person name="Kohler A."/>
            <person name="Grigoriev I.V."/>
            <person name="Martin F.M."/>
            <person name="Hacquard S."/>
        </authorList>
    </citation>
    <scope>NUCLEOTIDE SEQUENCE</scope>
    <source>
        <strain evidence="1">MPI-CAGE-AT-0023</strain>
    </source>
</reference>
<accession>A0A9P9KK85</accession>
<sequence>MSLVSNVPLCVKLSGCLEGSLVLAILCLGDWPLLASPLNFYTLRFVIAFSPYHEFASRRSISKGPESGRFDHGVCAVTGFEMNHRDESSCHKSFFPLLHPSCLRLPSYNLCSFVCKAKTKVIVSLATP</sequence>
<evidence type="ECO:0000313" key="2">
    <source>
        <dbReference type="Proteomes" id="UP000720189"/>
    </source>
</evidence>
<keyword evidence="2" id="KW-1185">Reference proteome</keyword>
<dbReference type="AlphaFoldDB" id="A0A9P9KK85"/>
<gene>
    <name evidence="1" type="ORF">BKA55DRAFT_326150</name>
</gene>
<dbReference type="RefSeq" id="XP_046051258.1">
    <property type="nucleotide sequence ID" value="XM_046185698.1"/>
</dbReference>
<dbReference type="GeneID" id="70215652"/>
<comment type="caution">
    <text evidence="1">The sequence shown here is derived from an EMBL/GenBank/DDBJ whole genome shotgun (WGS) entry which is preliminary data.</text>
</comment>
<proteinExistence type="predicted"/>
<dbReference type="Proteomes" id="UP000720189">
    <property type="component" value="Unassembled WGS sequence"/>
</dbReference>
<organism evidence="1 2">
    <name type="scientific">Fusarium redolens</name>
    <dbReference type="NCBI Taxonomy" id="48865"/>
    <lineage>
        <taxon>Eukaryota</taxon>
        <taxon>Fungi</taxon>
        <taxon>Dikarya</taxon>
        <taxon>Ascomycota</taxon>
        <taxon>Pezizomycotina</taxon>
        <taxon>Sordariomycetes</taxon>
        <taxon>Hypocreomycetidae</taxon>
        <taxon>Hypocreales</taxon>
        <taxon>Nectriaceae</taxon>
        <taxon>Fusarium</taxon>
        <taxon>Fusarium redolens species complex</taxon>
    </lineage>
</organism>
<dbReference type="EMBL" id="JAGMUX010000006">
    <property type="protein sequence ID" value="KAH7255689.1"/>
    <property type="molecule type" value="Genomic_DNA"/>
</dbReference>
<evidence type="ECO:0000313" key="1">
    <source>
        <dbReference type="EMBL" id="KAH7255689.1"/>
    </source>
</evidence>
<name>A0A9P9KK85_FUSRE</name>
<protein>
    <submittedName>
        <fullName evidence="1">Uncharacterized protein</fullName>
    </submittedName>
</protein>